<keyword evidence="4" id="KW-1185">Reference proteome</keyword>
<keyword evidence="1" id="KW-0175">Coiled coil</keyword>
<gene>
    <name evidence="3" type="ORF">MBFIL_14520</name>
</gene>
<dbReference type="Proteomes" id="UP000077066">
    <property type="component" value="Unassembled WGS sequence"/>
</dbReference>
<evidence type="ECO:0000313" key="3">
    <source>
        <dbReference type="EMBL" id="KZX11449.1"/>
    </source>
</evidence>
<feature type="coiled-coil region" evidence="1">
    <location>
        <begin position="498"/>
        <end position="532"/>
    </location>
</feature>
<organism evidence="3 4">
    <name type="scientific">Methanobrevibacter filiformis</name>
    <dbReference type="NCBI Taxonomy" id="55758"/>
    <lineage>
        <taxon>Archaea</taxon>
        <taxon>Methanobacteriati</taxon>
        <taxon>Methanobacteriota</taxon>
        <taxon>Methanomada group</taxon>
        <taxon>Methanobacteria</taxon>
        <taxon>Methanobacteriales</taxon>
        <taxon>Methanobacteriaceae</taxon>
        <taxon>Methanobrevibacter</taxon>
    </lineage>
</organism>
<dbReference type="AlphaFoldDB" id="A0A166A1K1"/>
<proteinExistence type="predicted"/>
<evidence type="ECO:0000313" key="4">
    <source>
        <dbReference type="Proteomes" id="UP000077066"/>
    </source>
</evidence>
<name>A0A166A1K1_9EURY</name>
<accession>A0A166A1K1</accession>
<evidence type="ECO:0000256" key="2">
    <source>
        <dbReference type="SAM" id="MobiDB-lite"/>
    </source>
</evidence>
<evidence type="ECO:0000256" key="1">
    <source>
        <dbReference type="SAM" id="Coils"/>
    </source>
</evidence>
<dbReference type="RefSeq" id="WP_066973151.1">
    <property type="nucleotide sequence ID" value="NZ_LWMT01000249.1"/>
</dbReference>
<dbReference type="OrthoDB" id="86047at2157"/>
<feature type="compositionally biased region" description="Basic residues" evidence="2">
    <location>
        <begin position="1"/>
        <end position="23"/>
    </location>
</feature>
<comment type="caution">
    <text evidence="3">The sequence shown here is derived from an EMBL/GenBank/DDBJ whole genome shotgun (WGS) entry which is preliminary data.</text>
</comment>
<dbReference type="EMBL" id="LWMT01000249">
    <property type="protein sequence ID" value="KZX11449.1"/>
    <property type="molecule type" value="Genomic_DNA"/>
</dbReference>
<dbReference type="STRING" id="55758.MBFIL_14520"/>
<feature type="region of interest" description="Disordered" evidence="2">
    <location>
        <begin position="624"/>
        <end position="645"/>
    </location>
</feature>
<dbReference type="PATRIC" id="fig|55758.3.peg.1642"/>
<protein>
    <submittedName>
        <fullName evidence="3">Uncharacterized protein</fullName>
    </submittedName>
</protein>
<sequence length="675" mass="77639">MSFNQKRNKLQKRQKMYNNRRKNANNFNNLKESNKEDEDHLKFLRSITDDEFIVSDINADEDVNSGNTGEKFNINNNFDMNNNKIINHKDQNNPTEATEAYFVNLNDIGDISNNIKNSLEDENYNNENDMVNTNNESINQNTTNHELNADSLDFSIFEDIENNGPVFTNVDELNNNLISNGLDDSNFQQNTEEFGLNLNLNSNLNNTDSDSNLINNINSNNNSNNDLNNSNDDIIDKDVFLNKFNSYLENNTLNESDSINDMDNNNTEDMNNSNINNINNISENTNNVHLNKFNSYLDLIEKKLRSKKFAVDVRIVVGDPIKAEYLSKAINNIDLGVNFPIVFSAIIPTTNIQIVKNAVKGADIVLIAIDIENDDVEKFNEVFKDTESLKGIGNAVNFASHEGHENSNVNITSLLRAYEKSFGNSVSNVELLKFPKYNDIEIVDNDLIQNELKNSIIKVGLSSILNIVSENQIKAILNEIICKYEKSIRINEKLSLENTFIADESETLKNENNRLNKEIIDLKNDLSNIKSDFSQFKTKFSDIYNKNILEMFPLSNLWEESFNESLKNEEELIIATNDFKPDNIIIGQGVICANSKKDAVEWLKVIKTALIFFENKEGNFSEFMNQHDYKNNNPEKNNKKNKNNHYFNDYDYNKHDYNNKKQDELDSEDYESFWD</sequence>
<feature type="region of interest" description="Disordered" evidence="2">
    <location>
        <begin position="1"/>
        <end position="37"/>
    </location>
</feature>
<reference evidence="3 4" key="1">
    <citation type="submission" date="2016-04" db="EMBL/GenBank/DDBJ databases">
        <title>Genome sequence of Methanobrevibacter filiformis DSM 11501.</title>
        <authorList>
            <person name="Poehlein A."/>
            <person name="Seedorf H."/>
            <person name="Daniel R."/>
        </authorList>
    </citation>
    <scope>NUCLEOTIDE SEQUENCE [LARGE SCALE GENOMIC DNA]</scope>
    <source>
        <strain evidence="3 4">DSM 11501</strain>
    </source>
</reference>